<proteinExistence type="predicted"/>
<evidence type="ECO:0000313" key="2">
    <source>
        <dbReference type="EMBL" id="MCK9814604.1"/>
    </source>
</evidence>
<keyword evidence="3" id="KW-1185">Reference proteome</keyword>
<dbReference type="RefSeq" id="WP_268261925.1">
    <property type="nucleotide sequence ID" value="NZ_JALQCX010000016.1"/>
</dbReference>
<sequence>MSLLEEYEHLIGKLKIEAPPIGRARRCLMEEYADGMSIVELFKEVYTGERFPGFDNLSLSFSAMETIFLTERLDWKTALENTKGVYLIADKKNGKKYVGAAYGKDGLWSRWQAYLLTGHGGHSDELTKLISTEGIEYAREYFSLTLLEYRSMRTDDEVVIRRESFWKEALHTRGAFGYNKN</sequence>
<evidence type="ECO:0000259" key="1">
    <source>
        <dbReference type="PROSITE" id="PS50164"/>
    </source>
</evidence>
<dbReference type="CDD" id="cd10446">
    <property type="entry name" value="GIY-YIG_unchar_1"/>
    <property type="match status" value="1"/>
</dbReference>
<reference evidence="2 3" key="1">
    <citation type="journal article" date="2022" name="Int. J. Syst. Evol. Microbiol.">
        <title>Pseudomonas aegrilactucae sp. nov. and Pseudomonas morbosilactucae sp. nov., pathogens causing bacterial rot of lettuce in Japan.</title>
        <authorList>
            <person name="Sawada H."/>
            <person name="Fujikawa T."/>
            <person name="Satou M."/>
        </authorList>
    </citation>
    <scope>NUCLEOTIDE SEQUENCE [LARGE SCALE GENOMIC DNA]</scope>
    <source>
        <strain evidence="2 3">MAFF 302046</strain>
    </source>
</reference>
<organism evidence="2 3">
    <name type="scientific">Pseudomonas morbosilactucae</name>
    <dbReference type="NCBI Taxonomy" id="2938197"/>
    <lineage>
        <taxon>Bacteria</taxon>
        <taxon>Pseudomonadati</taxon>
        <taxon>Pseudomonadota</taxon>
        <taxon>Gammaproteobacteria</taxon>
        <taxon>Pseudomonadales</taxon>
        <taxon>Pseudomonadaceae</taxon>
        <taxon>Pseudomonas</taxon>
    </lineage>
</organism>
<feature type="domain" description="GIY-YIG" evidence="1">
    <location>
        <begin position="81"/>
        <end position="180"/>
    </location>
</feature>
<dbReference type="Proteomes" id="UP001155163">
    <property type="component" value="Unassembled WGS sequence"/>
</dbReference>
<dbReference type="SUPFAM" id="SSF82771">
    <property type="entry name" value="GIY-YIG endonuclease"/>
    <property type="match status" value="1"/>
</dbReference>
<dbReference type="EMBL" id="JALQCX010000016">
    <property type="protein sequence ID" value="MCK9814604.1"/>
    <property type="molecule type" value="Genomic_DNA"/>
</dbReference>
<name>A0ABT0JFD7_9PSED</name>
<comment type="caution">
    <text evidence="2">The sequence shown here is derived from an EMBL/GenBank/DDBJ whole genome shotgun (WGS) entry which is preliminary data.</text>
</comment>
<gene>
    <name evidence="2" type="ORF">M1B35_10825</name>
</gene>
<dbReference type="PROSITE" id="PS50164">
    <property type="entry name" value="GIY_YIG"/>
    <property type="match status" value="1"/>
</dbReference>
<dbReference type="Gene3D" id="3.40.1440.10">
    <property type="entry name" value="GIY-YIG endonuclease"/>
    <property type="match status" value="1"/>
</dbReference>
<dbReference type="InterPro" id="IPR000305">
    <property type="entry name" value="GIY-YIG_endonuc"/>
</dbReference>
<accession>A0ABT0JFD7</accession>
<dbReference type="InterPro" id="IPR035901">
    <property type="entry name" value="GIY-YIG_endonuc_sf"/>
</dbReference>
<evidence type="ECO:0000313" key="3">
    <source>
        <dbReference type="Proteomes" id="UP001155163"/>
    </source>
</evidence>
<protein>
    <submittedName>
        <fullName evidence="2">GIY-YIG nuclease family protein</fullName>
    </submittedName>
</protein>
<reference evidence="2 3" key="2">
    <citation type="journal article" date="2023" name="Plant Pathol.">
        <title>Dismantling and reorganizing Pseudomonas marginalis sensu#lato.</title>
        <authorList>
            <person name="Sawada H."/>
            <person name="Fujikawa T."/>
            <person name="Satou M."/>
        </authorList>
    </citation>
    <scope>NUCLEOTIDE SEQUENCE [LARGE SCALE GENOMIC DNA]</scope>
    <source>
        <strain evidence="2 3">MAFF 302046</strain>
    </source>
</reference>